<evidence type="ECO:0000313" key="1">
    <source>
        <dbReference type="EMBL" id="EHK54212.1"/>
    </source>
</evidence>
<gene>
    <name evidence="1" type="ORF">MAXJ12_26298</name>
</gene>
<keyword evidence="2" id="KW-1185">Reference proteome</keyword>
<evidence type="ECO:0000313" key="2">
    <source>
        <dbReference type="Proteomes" id="UP000003250"/>
    </source>
</evidence>
<name>H0HYH9_9HYPH</name>
<sequence length="42" mass="4845">VYFNDREVYPWPNNFGRPNWRVTNQVSDAAMTTNPSNTGEAQ</sequence>
<dbReference type="EMBL" id="AHAM01000220">
    <property type="protein sequence ID" value="EHK54212.1"/>
    <property type="molecule type" value="Genomic_DNA"/>
</dbReference>
<dbReference type="AlphaFoldDB" id="H0HYH9"/>
<reference evidence="1 2" key="1">
    <citation type="journal article" date="2012" name="J. Bacteriol.">
        <title>Draft Genome Sequence of Mesorhizobium alhagi CCNWXJ12-2T, a Novel Salt-Resistant Species Isolated from the Desert of Northwestern China.</title>
        <authorList>
            <person name="Zhou M."/>
            <person name="Chen W."/>
            <person name="Chen H."/>
            <person name="Wei G."/>
        </authorList>
    </citation>
    <scope>NUCLEOTIDE SEQUENCE [LARGE SCALE GENOMIC DNA]</scope>
    <source>
        <strain evidence="1 2">CCNWXJ12-2</strain>
    </source>
</reference>
<accession>H0HYH9</accession>
<feature type="non-terminal residue" evidence="1">
    <location>
        <position position="1"/>
    </location>
</feature>
<protein>
    <submittedName>
        <fullName evidence="1">Uncharacterized protein</fullName>
    </submittedName>
</protein>
<organism evidence="1 2">
    <name type="scientific">Mesorhizobium alhagi CCNWXJ12-2</name>
    <dbReference type="NCBI Taxonomy" id="1107882"/>
    <lineage>
        <taxon>Bacteria</taxon>
        <taxon>Pseudomonadati</taxon>
        <taxon>Pseudomonadota</taxon>
        <taxon>Alphaproteobacteria</taxon>
        <taxon>Hyphomicrobiales</taxon>
        <taxon>Phyllobacteriaceae</taxon>
        <taxon>Allomesorhizobium</taxon>
    </lineage>
</organism>
<dbReference type="Proteomes" id="UP000003250">
    <property type="component" value="Unassembled WGS sequence"/>
</dbReference>
<proteinExistence type="predicted"/>